<evidence type="ECO:0000313" key="3">
    <source>
        <dbReference type="EMBL" id="KAK4130553.1"/>
    </source>
</evidence>
<dbReference type="InterPro" id="IPR029178">
    <property type="entry name" value="Ecm11_C"/>
</dbReference>
<dbReference type="InterPro" id="IPR053029">
    <property type="entry name" value="RNA_pol_I-specific_init_factor"/>
</dbReference>
<feature type="domain" description="Extracellular mutant protein 11 C-terminal" evidence="2">
    <location>
        <begin position="462"/>
        <end position="601"/>
    </location>
</feature>
<keyword evidence="4" id="KW-1185">Reference proteome</keyword>
<feature type="compositionally biased region" description="Low complexity" evidence="1">
    <location>
        <begin position="366"/>
        <end position="375"/>
    </location>
</feature>
<dbReference type="GO" id="GO:0070860">
    <property type="term" value="C:RNA polymerase I core factor complex"/>
    <property type="evidence" value="ECO:0007669"/>
    <property type="project" value="TreeGrafter"/>
</dbReference>
<dbReference type="PANTHER" id="PTHR28244:SF3">
    <property type="entry name" value="EXTRACELLULAR MUTANT PROTEIN 11 C-TERMINAL DOMAIN-CONTAINING PROTEIN"/>
    <property type="match status" value="1"/>
</dbReference>
<feature type="compositionally biased region" description="Low complexity" evidence="1">
    <location>
        <begin position="102"/>
        <end position="113"/>
    </location>
</feature>
<feature type="compositionally biased region" description="Pro residues" evidence="1">
    <location>
        <begin position="397"/>
        <end position="406"/>
    </location>
</feature>
<feature type="region of interest" description="Disordered" evidence="1">
    <location>
        <begin position="24"/>
        <end position="61"/>
    </location>
</feature>
<dbReference type="EMBL" id="MU853435">
    <property type="protein sequence ID" value="KAK4130553.1"/>
    <property type="molecule type" value="Genomic_DNA"/>
</dbReference>
<protein>
    <recommendedName>
        <fullName evidence="2">Extracellular mutant protein 11 C-terminal domain-containing protein</fullName>
    </recommendedName>
</protein>
<evidence type="ECO:0000256" key="1">
    <source>
        <dbReference type="SAM" id="MobiDB-lite"/>
    </source>
</evidence>
<sequence length="610" mass="66847">MRLRMMPTTKKRLGGMGLFMRHPDGGVSGPGSSPRQGVVGLPATPGPPALPGAGPISTGHAQLPQLQPPHEIVAARQHRQLPDPPSPAAARSIPVPNRAARHAASAAPAQPAATMSVPAQHFHPMQRTRTTASDSAPDGQRNPNAWEDSTVASMFGGERESRAASERLRAHQASHGRHYSDAPQQQRTHQSQPARTQAQAQHDENLPFVIGENGMLKVIAPLSVTKAPSAAPPHTSAPGGIFDDESVKPDDVYHDVQPYETPTKANGLRRAKLPYRDNRDLRSNASSDRTGAGYSPESQGLNLSPERAAEAGHHIDKLRSQERATRDRERERERRLQLERELQHKRSTVFQDLTPLEFDEPDYSDAKAAVAARGGAIDDEALQEDLQRTPRAKRRPQPPQSFPPPQNILTNDALLPPLGRTNSSRRRLKSPTKEFPPPPPSPLPPGPPSTAAASRKRRHSLDYNDAELHAMSYGDLRGQSFDHDPQAAALRQTTAPQPPQPPPAGAGTMEERLAHYKGRGGLDQHDFVARLSVDEWDEAGDWLLAQFGGVVQRLQQARRARRRLVQRFEDEVAAREEAVRAKMEGIGRTLEDLRHEGQTMMQGKEVDLDG</sequence>
<accession>A0AAN6ZAE8</accession>
<dbReference type="GO" id="GO:0042790">
    <property type="term" value="P:nucleolar large rRNA transcription by RNA polymerase I"/>
    <property type="evidence" value="ECO:0007669"/>
    <property type="project" value="TreeGrafter"/>
</dbReference>
<feature type="compositionally biased region" description="Low complexity" evidence="1">
    <location>
        <begin position="227"/>
        <end position="238"/>
    </location>
</feature>
<feature type="compositionally biased region" description="Low complexity" evidence="1">
    <location>
        <begin position="30"/>
        <end position="43"/>
    </location>
</feature>
<organism evidence="3 4">
    <name type="scientific">Trichocladium antarcticum</name>
    <dbReference type="NCBI Taxonomy" id="1450529"/>
    <lineage>
        <taxon>Eukaryota</taxon>
        <taxon>Fungi</taxon>
        <taxon>Dikarya</taxon>
        <taxon>Ascomycota</taxon>
        <taxon>Pezizomycotina</taxon>
        <taxon>Sordariomycetes</taxon>
        <taxon>Sordariomycetidae</taxon>
        <taxon>Sordariales</taxon>
        <taxon>Chaetomiaceae</taxon>
        <taxon>Trichocladium</taxon>
    </lineage>
</organism>
<name>A0AAN6ZAE8_9PEZI</name>
<dbReference type="Pfam" id="PF15463">
    <property type="entry name" value="ECM11"/>
    <property type="match status" value="1"/>
</dbReference>
<feature type="region of interest" description="Disordered" evidence="1">
    <location>
        <begin position="226"/>
        <end position="458"/>
    </location>
</feature>
<dbReference type="AlphaFoldDB" id="A0AAN6ZAE8"/>
<comment type="caution">
    <text evidence="3">The sequence shown here is derived from an EMBL/GenBank/DDBJ whole genome shotgun (WGS) entry which is preliminary data.</text>
</comment>
<feature type="compositionally biased region" description="Pro residues" evidence="1">
    <location>
        <begin position="434"/>
        <end position="448"/>
    </location>
</feature>
<dbReference type="Proteomes" id="UP001304895">
    <property type="component" value="Unassembled WGS sequence"/>
</dbReference>
<gene>
    <name evidence="3" type="ORF">BT67DRAFT_216526</name>
</gene>
<dbReference type="GO" id="GO:0017025">
    <property type="term" value="F:TBP-class protein binding"/>
    <property type="evidence" value="ECO:0007669"/>
    <property type="project" value="TreeGrafter"/>
</dbReference>
<dbReference type="GO" id="GO:0001164">
    <property type="term" value="F:RNA polymerase I core promoter sequence-specific DNA binding"/>
    <property type="evidence" value="ECO:0007669"/>
    <property type="project" value="TreeGrafter"/>
</dbReference>
<feature type="compositionally biased region" description="Basic and acidic residues" evidence="1">
    <location>
        <begin position="157"/>
        <end position="169"/>
    </location>
</feature>
<feature type="compositionally biased region" description="Basic and acidic residues" evidence="1">
    <location>
        <begin position="245"/>
        <end position="254"/>
    </location>
</feature>
<feature type="compositionally biased region" description="Polar residues" evidence="1">
    <location>
        <begin position="182"/>
        <end position="200"/>
    </location>
</feature>
<feature type="region of interest" description="Disordered" evidence="1">
    <location>
        <begin position="78"/>
        <end position="200"/>
    </location>
</feature>
<reference evidence="3" key="1">
    <citation type="journal article" date="2023" name="Mol. Phylogenet. Evol.">
        <title>Genome-scale phylogeny and comparative genomics of the fungal order Sordariales.</title>
        <authorList>
            <person name="Hensen N."/>
            <person name="Bonometti L."/>
            <person name="Westerberg I."/>
            <person name="Brannstrom I.O."/>
            <person name="Guillou S."/>
            <person name="Cros-Aarteil S."/>
            <person name="Calhoun S."/>
            <person name="Haridas S."/>
            <person name="Kuo A."/>
            <person name="Mondo S."/>
            <person name="Pangilinan J."/>
            <person name="Riley R."/>
            <person name="LaButti K."/>
            <person name="Andreopoulos B."/>
            <person name="Lipzen A."/>
            <person name="Chen C."/>
            <person name="Yan M."/>
            <person name="Daum C."/>
            <person name="Ng V."/>
            <person name="Clum A."/>
            <person name="Steindorff A."/>
            <person name="Ohm R.A."/>
            <person name="Martin F."/>
            <person name="Silar P."/>
            <person name="Natvig D.O."/>
            <person name="Lalanne C."/>
            <person name="Gautier V."/>
            <person name="Ament-Velasquez S.L."/>
            <person name="Kruys A."/>
            <person name="Hutchinson M.I."/>
            <person name="Powell A.J."/>
            <person name="Barry K."/>
            <person name="Miller A.N."/>
            <person name="Grigoriev I.V."/>
            <person name="Debuchy R."/>
            <person name="Gladieux P."/>
            <person name="Hiltunen Thoren M."/>
            <person name="Johannesson H."/>
        </authorList>
    </citation>
    <scope>NUCLEOTIDE SEQUENCE</scope>
    <source>
        <strain evidence="3">CBS 123565</strain>
    </source>
</reference>
<evidence type="ECO:0000313" key="4">
    <source>
        <dbReference type="Proteomes" id="UP001304895"/>
    </source>
</evidence>
<evidence type="ECO:0000259" key="2">
    <source>
        <dbReference type="Pfam" id="PF15463"/>
    </source>
</evidence>
<proteinExistence type="predicted"/>
<reference evidence="3" key="2">
    <citation type="submission" date="2023-05" db="EMBL/GenBank/DDBJ databases">
        <authorList>
            <consortium name="Lawrence Berkeley National Laboratory"/>
            <person name="Steindorff A."/>
            <person name="Hensen N."/>
            <person name="Bonometti L."/>
            <person name="Westerberg I."/>
            <person name="Brannstrom I.O."/>
            <person name="Guillou S."/>
            <person name="Cros-Aarteil S."/>
            <person name="Calhoun S."/>
            <person name="Haridas S."/>
            <person name="Kuo A."/>
            <person name="Mondo S."/>
            <person name="Pangilinan J."/>
            <person name="Riley R."/>
            <person name="Labutti K."/>
            <person name="Andreopoulos B."/>
            <person name="Lipzen A."/>
            <person name="Chen C."/>
            <person name="Yanf M."/>
            <person name="Daum C."/>
            <person name="Ng V."/>
            <person name="Clum A."/>
            <person name="Ohm R."/>
            <person name="Martin F."/>
            <person name="Silar P."/>
            <person name="Natvig D."/>
            <person name="Lalanne C."/>
            <person name="Gautier V."/>
            <person name="Ament-Velasquez S.L."/>
            <person name="Kruys A."/>
            <person name="Hutchinson M.I."/>
            <person name="Powell A.J."/>
            <person name="Barry K."/>
            <person name="Miller A.N."/>
            <person name="Grigoriev I.V."/>
            <person name="Debuchy R."/>
            <person name="Gladieux P."/>
            <person name="Thoren M.H."/>
            <person name="Johannesson H."/>
        </authorList>
    </citation>
    <scope>NUCLEOTIDE SEQUENCE</scope>
    <source>
        <strain evidence="3">CBS 123565</strain>
    </source>
</reference>
<dbReference type="PANTHER" id="PTHR28244">
    <property type="entry name" value="RNA POLYMERASE I-SPECIFIC TRANSCRIPTION INITIATION FACTOR RRN11"/>
    <property type="match status" value="1"/>
</dbReference>
<feature type="compositionally biased region" description="Basic and acidic residues" evidence="1">
    <location>
        <begin position="307"/>
        <end position="344"/>
    </location>
</feature>